<sequence length="1000" mass="112435">MDIKYKSEYEFLDMSGLDDRTKCEIIIVLNSGTATEVLQLPWDTGETEYYGAEVISEALDTNRSWQTYDPEQSQMSYEGEMVTSGAAVMARMPQMDMPYAHTHRQMMTPVYTGMVLTQPNMYEMGPEFSTQTYMQGMGFPHPLYLQETEIHEVPLGRENRRRGHHRGRGSKRDASSRYMDSGNEIGPAYHSAQAQYHRMQRNMCSPTIYYQTEHSNPQRQRSYYPSTTLYSPSSQHPVYNQVSQHPGAGAQYTQHSSTTPASRSRPELAKSSVQKEDPVPRPNASNYGPPPLSIQKKPEPINPPQTNIDCVTTVIVNNSASKQKLDNSVATDSVSSSNNSFNNSNNNNCSSSTISSINSRYSNNNKTINNNNNNNKVPPVNMTIEHNIVATVNKSCELSEKTDVPYVNINSSIQVKQKTENNVEFRKDTVSLNQTNVPKTTVKPEPVAKIDEPQEESVKISVQAVEKQKESVPTPQLLITPVTRAAPESSPSWASILKKTNNEPFPSGITNGKPTARICPMCVDVASDCEATLKTNFSPNEAPGTRQLHGKPRAFPALEPVNHATTASNRTEVQKECNNSSNKFNDLDAFKTGEFLSKYQMRKQTVSLLPRGLINRNNYCYINSILQALLACPPFYNLLMAMPYSKNTARNSTSNNLITNMIRFVHEFSPLAAGARLPRKDKTHKCADETVVNVQSGIAFEPTYVYTMLKNTSCASVFSVEGRQEDAEEFLSCLLNGISDEMLEMMKLGSNETTPTTTENEFLQTNQGDQEEWKIMGPKNKGSITRCTEFGRTPLSDIFRGQLRYRVSRAGEQPTDNVQPFFTLQLDIEKAESVKGALEILVGRDQLEGMTCSKTKREIEAWKQVTLEELPVILILHLKWFDYKLDGCSKILKSVEFPIDLKIDSKILSSNASKKLSPKQKQYKLFAVTYHDGKEATKGHYVTDAFHVGYGGWVRYDDSSLRGVSERNVLNPLPPRVPYLLYYRRLDTIGNNQLNNDRIR</sequence>
<dbReference type="InParanoid" id="A0A6J0BVL6"/>
<dbReference type="GO" id="GO:0006508">
    <property type="term" value="P:proteolysis"/>
    <property type="evidence" value="ECO:0007669"/>
    <property type="project" value="UniProtKB-KW"/>
</dbReference>
<dbReference type="InterPro" id="IPR018200">
    <property type="entry name" value="USP_CS"/>
</dbReference>
<dbReference type="InterPro" id="IPR001394">
    <property type="entry name" value="Peptidase_C19_UCH"/>
</dbReference>
<evidence type="ECO:0000256" key="3">
    <source>
        <dbReference type="ARBA" id="ARBA00012759"/>
    </source>
</evidence>
<keyword evidence="10" id="KW-1185">Reference proteome</keyword>
<feature type="compositionally biased region" description="Polar residues" evidence="8">
    <location>
        <begin position="212"/>
        <end position="221"/>
    </location>
</feature>
<evidence type="ECO:0000256" key="8">
    <source>
        <dbReference type="SAM" id="MobiDB-lite"/>
    </source>
</evidence>
<proteinExistence type="inferred from homology"/>
<dbReference type="PANTHER" id="PTHR24006">
    <property type="entry name" value="UBIQUITIN CARBOXYL-TERMINAL HYDROLASE"/>
    <property type="match status" value="1"/>
</dbReference>
<gene>
    <name evidence="11" type="primary">LOC107223688</name>
</gene>
<dbReference type="InterPro" id="IPR038765">
    <property type="entry name" value="Papain-like_cys_pep_sf"/>
</dbReference>
<dbReference type="GO" id="GO:0030330">
    <property type="term" value="P:DNA damage response, signal transduction by p53 class mediator"/>
    <property type="evidence" value="ECO:0007669"/>
    <property type="project" value="TreeGrafter"/>
</dbReference>
<dbReference type="GO" id="GO:0005829">
    <property type="term" value="C:cytosol"/>
    <property type="evidence" value="ECO:0007669"/>
    <property type="project" value="TreeGrafter"/>
</dbReference>
<evidence type="ECO:0000256" key="4">
    <source>
        <dbReference type="ARBA" id="ARBA00022670"/>
    </source>
</evidence>
<dbReference type="Gene3D" id="3.90.70.10">
    <property type="entry name" value="Cysteine proteinases"/>
    <property type="match status" value="1"/>
</dbReference>
<name>A0A6J0BVL6_NEOLC</name>
<accession>A0A6J0BVL6</accession>
<evidence type="ECO:0000313" key="11">
    <source>
        <dbReference type="RefSeq" id="XP_015518941.1"/>
    </source>
</evidence>
<dbReference type="PROSITE" id="PS50235">
    <property type="entry name" value="USP_3"/>
    <property type="match status" value="1"/>
</dbReference>
<feature type="compositionally biased region" description="Low complexity" evidence="8">
    <location>
        <begin position="222"/>
        <end position="234"/>
    </location>
</feature>
<feature type="compositionally biased region" description="Polar residues" evidence="8">
    <location>
        <begin position="251"/>
        <end position="262"/>
    </location>
</feature>
<dbReference type="GO" id="GO:0016579">
    <property type="term" value="P:protein deubiquitination"/>
    <property type="evidence" value="ECO:0007669"/>
    <property type="project" value="InterPro"/>
</dbReference>
<dbReference type="PROSITE" id="PS00973">
    <property type="entry name" value="USP_2"/>
    <property type="match status" value="1"/>
</dbReference>
<reference evidence="11" key="1">
    <citation type="submission" date="2025-08" db="UniProtKB">
        <authorList>
            <consortium name="RefSeq"/>
        </authorList>
    </citation>
    <scope>IDENTIFICATION</scope>
    <source>
        <tissue evidence="11">Thorax and Abdomen</tissue>
    </source>
</reference>
<dbReference type="GO" id="GO:0004843">
    <property type="term" value="F:cysteine-type deubiquitinase activity"/>
    <property type="evidence" value="ECO:0007669"/>
    <property type="project" value="UniProtKB-EC"/>
</dbReference>
<dbReference type="GO" id="GO:0005634">
    <property type="term" value="C:nucleus"/>
    <property type="evidence" value="ECO:0007669"/>
    <property type="project" value="TreeGrafter"/>
</dbReference>
<feature type="domain" description="USP" evidence="9">
    <location>
        <begin position="611"/>
        <end position="986"/>
    </location>
</feature>
<dbReference type="GO" id="GO:0010506">
    <property type="term" value="P:regulation of autophagy"/>
    <property type="evidence" value="ECO:0007669"/>
    <property type="project" value="TreeGrafter"/>
</dbReference>
<evidence type="ECO:0000256" key="1">
    <source>
        <dbReference type="ARBA" id="ARBA00000707"/>
    </source>
</evidence>
<comment type="catalytic activity">
    <reaction evidence="1">
        <text>Thiol-dependent hydrolysis of ester, thioester, amide, peptide and isopeptide bonds formed by the C-terminal Gly of ubiquitin (a 76-residue protein attached to proteins as an intracellular targeting signal).</text>
        <dbReference type="EC" id="3.4.19.12"/>
    </reaction>
</comment>
<dbReference type="AlphaFoldDB" id="A0A6J0BVL6"/>
<dbReference type="InterPro" id="IPR028889">
    <property type="entry name" value="USP"/>
</dbReference>
<dbReference type="CDD" id="cd02257">
    <property type="entry name" value="Peptidase_C19"/>
    <property type="match status" value="1"/>
</dbReference>
<keyword evidence="4" id="KW-0645">Protease</keyword>
<evidence type="ECO:0000256" key="5">
    <source>
        <dbReference type="ARBA" id="ARBA00022786"/>
    </source>
</evidence>
<feature type="region of interest" description="Disordered" evidence="8">
    <location>
        <begin position="212"/>
        <end position="306"/>
    </location>
</feature>
<evidence type="ECO:0000256" key="7">
    <source>
        <dbReference type="ARBA" id="ARBA00022807"/>
    </source>
</evidence>
<protein>
    <recommendedName>
        <fullName evidence="3">ubiquitinyl hydrolase 1</fullName>
        <ecNumber evidence="3">3.4.19.12</ecNumber>
    </recommendedName>
</protein>
<comment type="similarity">
    <text evidence="2">Belongs to the peptidase C19 family. USP10 subfamily.</text>
</comment>
<dbReference type="GeneID" id="107223688"/>
<keyword evidence="5" id="KW-0833">Ubl conjugation pathway</keyword>
<dbReference type="RefSeq" id="XP_015518941.1">
    <property type="nucleotide sequence ID" value="XM_015663455.2"/>
</dbReference>
<dbReference type="EC" id="3.4.19.12" evidence="3"/>
<evidence type="ECO:0000259" key="9">
    <source>
        <dbReference type="PROSITE" id="PS50235"/>
    </source>
</evidence>
<feature type="region of interest" description="Disordered" evidence="8">
    <location>
        <begin position="155"/>
        <end position="186"/>
    </location>
</feature>
<feature type="compositionally biased region" description="Polar residues" evidence="8">
    <location>
        <begin position="235"/>
        <end position="244"/>
    </location>
</feature>
<evidence type="ECO:0000313" key="10">
    <source>
        <dbReference type="Proteomes" id="UP000829291"/>
    </source>
</evidence>
<feature type="compositionally biased region" description="Basic residues" evidence="8">
    <location>
        <begin position="159"/>
        <end position="169"/>
    </location>
</feature>
<organism evidence="11">
    <name type="scientific">Neodiprion lecontei</name>
    <name type="common">Redheaded pine sawfly</name>
    <dbReference type="NCBI Taxonomy" id="441921"/>
    <lineage>
        <taxon>Eukaryota</taxon>
        <taxon>Metazoa</taxon>
        <taxon>Ecdysozoa</taxon>
        <taxon>Arthropoda</taxon>
        <taxon>Hexapoda</taxon>
        <taxon>Insecta</taxon>
        <taxon>Pterygota</taxon>
        <taxon>Neoptera</taxon>
        <taxon>Endopterygota</taxon>
        <taxon>Hymenoptera</taxon>
        <taxon>Tenthredinoidea</taxon>
        <taxon>Diprionidae</taxon>
        <taxon>Diprioninae</taxon>
        <taxon>Neodiprion</taxon>
    </lineage>
</organism>
<dbReference type="InterPro" id="IPR050164">
    <property type="entry name" value="Peptidase_C19"/>
</dbReference>
<keyword evidence="7" id="KW-0788">Thiol protease</keyword>
<dbReference type="CTD" id="9100"/>
<evidence type="ECO:0000256" key="6">
    <source>
        <dbReference type="ARBA" id="ARBA00022801"/>
    </source>
</evidence>
<dbReference type="Proteomes" id="UP000829291">
    <property type="component" value="Chromosome 4"/>
</dbReference>
<dbReference type="SUPFAM" id="SSF54001">
    <property type="entry name" value="Cysteine proteinases"/>
    <property type="match status" value="1"/>
</dbReference>
<dbReference type="Pfam" id="PF00443">
    <property type="entry name" value="UCH"/>
    <property type="match status" value="1"/>
</dbReference>
<dbReference type="OrthoDB" id="429671at2759"/>
<keyword evidence="6 11" id="KW-0378">Hydrolase</keyword>
<feature type="compositionally biased region" description="Basic and acidic residues" evidence="8">
    <location>
        <begin position="264"/>
        <end position="279"/>
    </location>
</feature>
<dbReference type="PANTHER" id="PTHR24006:SF687">
    <property type="entry name" value="UBIQUITIN CARBOXYL-TERMINAL HYDROLASE 10"/>
    <property type="match status" value="1"/>
</dbReference>
<evidence type="ECO:0000256" key="2">
    <source>
        <dbReference type="ARBA" id="ARBA00005427"/>
    </source>
</evidence>
<dbReference type="FunFam" id="3.90.70.10:FF:000092">
    <property type="entry name" value="Ubiquitin carboxyl-terminal hydrolase"/>
    <property type="match status" value="1"/>
</dbReference>
<feature type="region of interest" description="Disordered" evidence="8">
    <location>
        <begin position="323"/>
        <end position="348"/>
    </location>
</feature>
<feature type="compositionally biased region" description="Low complexity" evidence="8">
    <location>
        <begin position="327"/>
        <end position="348"/>
    </location>
</feature>
<dbReference type="KEGG" id="nlo:107223688"/>